<dbReference type="PANTHER" id="PTHR12812">
    <property type="entry name" value="HEPARAN SULFATE 6-O-SULFOTRANSFERASE 3"/>
    <property type="match status" value="1"/>
</dbReference>
<evidence type="ECO:0000256" key="5">
    <source>
        <dbReference type="ARBA" id="ARBA00022968"/>
    </source>
</evidence>
<dbReference type="InterPro" id="IPR010635">
    <property type="entry name" value="Heparan_SO4-6-sulfoTrfase"/>
</dbReference>
<sequence>MNGSGGKMEAELEPLVILDSSEERRIKRGSGGSKQRSWKETTWKLAKLFFMLDVTAAVCFLIFYWYYCSNGAALCMAPIAPAIIEAPGPYLLGSLVTFNSMFLENFQFNMTGNDVIVFLHIQKTGGTVFGKHLVEDLDLQQPCLCHRERGHRNPLKSRKKKGKKRCDCFRPNRSHNSTWLFSRYSTGWKCGLHADWTELTRCVDAALDEIDDRQEKRRYFYISFLREPVARFISEFKHVQRGATWRNSLHVCNGRKSVIPSCYPGRSDWSGVSLDEFLACPHNLAFNRQTRMLADLHLVDCYAGASSERSQEEAGELMLASALANLKALSFYGITELQRQSQYVFEETFGLRFSEPFEQYDETQSKSAHVTLTQEQLRKISQKNALDIKLYETAKRLSEWPLLLDSSLPPHSAV</sequence>
<evidence type="ECO:0000256" key="8">
    <source>
        <dbReference type="ARBA" id="ARBA00023180"/>
    </source>
</evidence>
<feature type="transmembrane region" description="Helical" evidence="9">
    <location>
        <begin position="45"/>
        <end position="67"/>
    </location>
</feature>
<dbReference type="InterPro" id="IPR005331">
    <property type="entry name" value="Sulfotransferase"/>
</dbReference>
<dbReference type="EMBL" id="OB660785">
    <property type="protein sequence ID" value="CAD7226255.1"/>
    <property type="molecule type" value="Genomic_DNA"/>
</dbReference>
<dbReference type="SUPFAM" id="SSF52540">
    <property type="entry name" value="P-loop containing nucleoside triphosphate hydrolases"/>
    <property type="match status" value="1"/>
</dbReference>
<evidence type="ECO:0000256" key="9">
    <source>
        <dbReference type="RuleBase" id="RU364122"/>
    </source>
</evidence>
<comment type="subcellular location">
    <subcellularLocation>
        <location evidence="1 9">Membrane</location>
        <topology evidence="1 9">Single-pass type II membrane protein</topology>
    </subcellularLocation>
</comment>
<comment type="similarity">
    <text evidence="2 9">Belongs to the sulfotransferase 6 family.</text>
</comment>
<evidence type="ECO:0000256" key="4">
    <source>
        <dbReference type="ARBA" id="ARBA00022692"/>
    </source>
</evidence>
<proteinExistence type="inferred from homology"/>
<dbReference type="OrthoDB" id="406981at2759"/>
<protein>
    <recommendedName>
        <fullName evidence="9">Heparan-sulfate 6-O-sulfotransferase</fullName>
        <ecNumber evidence="9">2.8.2.-</ecNumber>
    </recommendedName>
</protein>
<comment type="function">
    <text evidence="9">6-O-sulfation enzyme which catalyzes the transfer of sulfate from 3'-phosphoadenosine 5'-phosphosulfate (PAPS) to position 6 of the N-sulfoglucosamine residue (GlcNS) of heparan sulfate.</text>
</comment>
<keyword evidence="4 9" id="KW-0812">Transmembrane</keyword>
<dbReference type="InterPro" id="IPR027417">
    <property type="entry name" value="P-loop_NTPase"/>
</dbReference>
<name>A0A7R8W788_9CRUS</name>
<comment type="catalytic activity">
    <reaction evidence="9">
        <text>alpha-D-glucosaminyl-[heparan sulfate](n) + 3'-phosphoadenylyl sulfate = 6-sulfo-alpha-D-glucosaminyl-[heparan sulfate](n) + adenosine 3',5'-bisphosphate + H(+)</text>
        <dbReference type="Rhea" id="RHEA:56604"/>
        <dbReference type="Rhea" id="RHEA-COMP:9830"/>
        <dbReference type="Rhea" id="RHEA-COMP:14621"/>
        <dbReference type="ChEBI" id="CHEBI:15378"/>
        <dbReference type="ChEBI" id="CHEBI:58339"/>
        <dbReference type="ChEBI" id="CHEBI:58343"/>
        <dbReference type="ChEBI" id="CHEBI:58388"/>
        <dbReference type="ChEBI" id="CHEBI:140604"/>
    </reaction>
</comment>
<evidence type="ECO:0000256" key="1">
    <source>
        <dbReference type="ARBA" id="ARBA00004606"/>
    </source>
</evidence>
<dbReference type="GO" id="GO:0017095">
    <property type="term" value="F:heparan sulfate 6-sulfotransferase activity"/>
    <property type="evidence" value="ECO:0007669"/>
    <property type="project" value="TreeGrafter"/>
</dbReference>
<evidence type="ECO:0000256" key="6">
    <source>
        <dbReference type="ARBA" id="ARBA00022989"/>
    </source>
</evidence>
<keyword evidence="7 9" id="KW-0472">Membrane</keyword>
<evidence type="ECO:0000313" key="10">
    <source>
        <dbReference type="EMBL" id="CAD7226255.1"/>
    </source>
</evidence>
<accession>A0A7R8W788</accession>
<dbReference type="FunFam" id="3.40.50.300:FF:000347">
    <property type="entry name" value="Heparan-sulfate 6-O-sulfotransferase"/>
    <property type="match status" value="1"/>
</dbReference>
<keyword evidence="5 9" id="KW-0735">Signal-anchor</keyword>
<keyword evidence="3 9" id="KW-0808">Transferase</keyword>
<evidence type="ECO:0000256" key="7">
    <source>
        <dbReference type="ARBA" id="ARBA00023136"/>
    </source>
</evidence>
<dbReference type="AlphaFoldDB" id="A0A7R8W788"/>
<dbReference type="Pfam" id="PF03567">
    <property type="entry name" value="Sulfotransfer_2"/>
    <property type="match status" value="1"/>
</dbReference>
<evidence type="ECO:0000256" key="2">
    <source>
        <dbReference type="ARBA" id="ARBA00010109"/>
    </source>
</evidence>
<keyword evidence="8" id="KW-0325">Glycoprotein</keyword>
<dbReference type="EC" id="2.8.2.-" evidence="9"/>
<organism evidence="10">
    <name type="scientific">Cyprideis torosa</name>
    <dbReference type="NCBI Taxonomy" id="163714"/>
    <lineage>
        <taxon>Eukaryota</taxon>
        <taxon>Metazoa</taxon>
        <taxon>Ecdysozoa</taxon>
        <taxon>Arthropoda</taxon>
        <taxon>Crustacea</taxon>
        <taxon>Oligostraca</taxon>
        <taxon>Ostracoda</taxon>
        <taxon>Podocopa</taxon>
        <taxon>Podocopida</taxon>
        <taxon>Cytherocopina</taxon>
        <taxon>Cytheroidea</taxon>
        <taxon>Cytherideidae</taxon>
        <taxon>Cyprideis</taxon>
    </lineage>
</organism>
<reference evidence="10" key="1">
    <citation type="submission" date="2020-11" db="EMBL/GenBank/DDBJ databases">
        <authorList>
            <person name="Tran Van P."/>
        </authorList>
    </citation>
    <scope>NUCLEOTIDE SEQUENCE</scope>
</reference>
<dbReference type="Gene3D" id="3.40.50.300">
    <property type="entry name" value="P-loop containing nucleotide triphosphate hydrolases"/>
    <property type="match status" value="1"/>
</dbReference>
<dbReference type="PANTHER" id="PTHR12812:SF0">
    <property type="entry name" value="HEPARAN-SULFATE 6-O-SULFOTRANSFERASE"/>
    <property type="match status" value="1"/>
</dbReference>
<evidence type="ECO:0000256" key="3">
    <source>
        <dbReference type="ARBA" id="ARBA00022679"/>
    </source>
</evidence>
<keyword evidence="6 9" id="KW-1133">Transmembrane helix</keyword>
<dbReference type="GO" id="GO:0016020">
    <property type="term" value="C:membrane"/>
    <property type="evidence" value="ECO:0007669"/>
    <property type="project" value="UniProtKB-SubCell"/>
</dbReference>
<gene>
    <name evidence="10" type="ORF">CTOB1V02_LOCUS4178</name>
</gene>